<evidence type="ECO:0000313" key="2">
    <source>
        <dbReference type="EMBL" id="KKN84759.1"/>
    </source>
</evidence>
<protein>
    <recommendedName>
        <fullName evidence="1">CheW-like domain-containing protein</fullName>
    </recommendedName>
</protein>
<dbReference type="EMBL" id="LAZR01000167">
    <property type="protein sequence ID" value="KKN84759.1"/>
    <property type="molecule type" value="Genomic_DNA"/>
</dbReference>
<dbReference type="InterPro" id="IPR036061">
    <property type="entry name" value="CheW-like_dom_sf"/>
</dbReference>
<dbReference type="SMART" id="SM00260">
    <property type="entry name" value="CheW"/>
    <property type="match status" value="1"/>
</dbReference>
<evidence type="ECO:0000259" key="1">
    <source>
        <dbReference type="PROSITE" id="PS50851"/>
    </source>
</evidence>
<sequence length="156" mass="16691">MSDALESLNGLIVPLAGQPLLLPNVAVAELVGYRLSQPATQGPDWFLGWATWRDQKVPLIDPERLLGQTPTLSATIQPRTLVLNALGGRPGLNFIGLRVWSIPRSRKVIRGEIEPAGEASLFITQPVTLAGGSEVLLIPDLLAMEKALSEAGVLRG</sequence>
<gene>
    <name evidence="2" type="ORF">LCGC14_0285720</name>
</gene>
<dbReference type="SUPFAM" id="SSF50341">
    <property type="entry name" value="CheW-like"/>
    <property type="match status" value="1"/>
</dbReference>
<accession>A0A0F9TZN1</accession>
<dbReference type="GO" id="GO:0006935">
    <property type="term" value="P:chemotaxis"/>
    <property type="evidence" value="ECO:0007669"/>
    <property type="project" value="InterPro"/>
</dbReference>
<dbReference type="AlphaFoldDB" id="A0A0F9TZN1"/>
<dbReference type="InterPro" id="IPR002545">
    <property type="entry name" value="CheW-lke_dom"/>
</dbReference>
<name>A0A0F9TZN1_9ZZZZ</name>
<dbReference type="Gene3D" id="2.40.50.180">
    <property type="entry name" value="CheA-289, Domain 4"/>
    <property type="match status" value="1"/>
</dbReference>
<dbReference type="PROSITE" id="PS50851">
    <property type="entry name" value="CHEW"/>
    <property type="match status" value="1"/>
</dbReference>
<dbReference type="GO" id="GO:0007165">
    <property type="term" value="P:signal transduction"/>
    <property type="evidence" value="ECO:0007669"/>
    <property type="project" value="InterPro"/>
</dbReference>
<feature type="domain" description="CheW-like" evidence="1">
    <location>
        <begin position="7"/>
        <end position="150"/>
    </location>
</feature>
<proteinExistence type="predicted"/>
<organism evidence="2">
    <name type="scientific">marine sediment metagenome</name>
    <dbReference type="NCBI Taxonomy" id="412755"/>
    <lineage>
        <taxon>unclassified sequences</taxon>
        <taxon>metagenomes</taxon>
        <taxon>ecological metagenomes</taxon>
    </lineage>
</organism>
<dbReference type="Pfam" id="PF01584">
    <property type="entry name" value="CheW"/>
    <property type="match status" value="1"/>
</dbReference>
<comment type="caution">
    <text evidence="2">The sequence shown here is derived from an EMBL/GenBank/DDBJ whole genome shotgun (WGS) entry which is preliminary data.</text>
</comment>
<reference evidence="2" key="1">
    <citation type="journal article" date="2015" name="Nature">
        <title>Complex archaea that bridge the gap between prokaryotes and eukaryotes.</title>
        <authorList>
            <person name="Spang A."/>
            <person name="Saw J.H."/>
            <person name="Jorgensen S.L."/>
            <person name="Zaremba-Niedzwiedzka K."/>
            <person name="Martijn J."/>
            <person name="Lind A.E."/>
            <person name="van Eijk R."/>
            <person name="Schleper C."/>
            <person name="Guy L."/>
            <person name="Ettema T.J."/>
        </authorList>
    </citation>
    <scope>NUCLEOTIDE SEQUENCE</scope>
</reference>